<dbReference type="InterPro" id="IPR051796">
    <property type="entry name" value="ISF_SsuE-like"/>
</dbReference>
<dbReference type="SUPFAM" id="SSF52218">
    <property type="entry name" value="Flavoproteins"/>
    <property type="match status" value="1"/>
</dbReference>
<evidence type="ECO:0000259" key="3">
    <source>
        <dbReference type="Pfam" id="PF03358"/>
    </source>
</evidence>
<dbReference type="Gene3D" id="3.40.50.360">
    <property type="match status" value="1"/>
</dbReference>
<dbReference type="PANTHER" id="PTHR43278">
    <property type="entry name" value="NAD(P)H-DEPENDENT FMN-CONTAINING OXIDOREDUCTASE YWQN-RELATED"/>
    <property type="match status" value="1"/>
</dbReference>
<dbReference type="InterPro" id="IPR029039">
    <property type="entry name" value="Flavoprotein-like_sf"/>
</dbReference>
<dbReference type="EMBL" id="DSZN01000082">
    <property type="protein sequence ID" value="HGQ85660.1"/>
    <property type="molecule type" value="Genomic_DNA"/>
</dbReference>
<evidence type="ECO:0000313" key="4">
    <source>
        <dbReference type="EMBL" id="HGQ85660.1"/>
    </source>
</evidence>
<reference evidence="4" key="1">
    <citation type="journal article" date="2020" name="mSystems">
        <title>Genome- and Community-Level Interaction Insights into Carbon Utilization and Element Cycling Functions of Hydrothermarchaeota in Hydrothermal Sediment.</title>
        <authorList>
            <person name="Zhou Z."/>
            <person name="Liu Y."/>
            <person name="Xu W."/>
            <person name="Pan J."/>
            <person name="Luo Z.H."/>
            <person name="Li M."/>
        </authorList>
    </citation>
    <scope>NUCLEOTIDE SEQUENCE [LARGE SCALE GENOMIC DNA]</scope>
    <source>
        <strain evidence="4">SpSt-6</strain>
    </source>
</reference>
<feature type="domain" description="NADPH-dependent FMN reductase-like" evidence="3">
    <location>
        <begin position="1"/>
        <end position="161"/>
    </location>
</feature>
<dbReference type="Pfam" id="PF03358">
    <property type="entry name" value="FMN_red"/>
    <property type="match status" value="1"/>
</dbReference>
<accession>A0A7C4NS44</accession>
<protein>
    <submittedName>
        <fullName evidence="4">Flavodoxin family protein</fullName>
    </submittedName>
</protein>
<dbReference type="PANTHER" id="PTHR43278:SF1">
    <property type="entry name" value="IRON-SULFUR FLAVOPROTEIN MJ1083"/>
    <property type="match status" value="1"/>
</dbReference>
<keyword evidence="2" id="KW-0288">FMN</keyword>
<dbReference type="InterPro" id="IPR005025">
    <property type="entry name" value="FMN_Rdtase-like_dom"/>
</dbReference>
<proteinExistence type="predicted"/>
<keyword evidence="1" id="KW-0285">Flavoprotein</keyword>
<gene>
    <name evidence="4" type="ORF">ENT66_04845</name>
</gene>
<name>A0A7C4NS44_9BACT</name>
<dbReference type="GO" id="GO:0016491">
    <property type="term" value="F:oxidoreductase activity"/>
    <property type="evidence" value="ECO:0007669"/>
    <property type="project" value="InterPro"/>
</dbReference>
<comment type="caution">
    <text evidence="4">The sequence shown here is derived from an EMBL/GenBank/DDBJ whole genome shotgun (WGS) entry which is preliminary data.</text>
</comment>
<organism evidence="4">
    <name type="scientific">Thermodesulfobacterium geofontis</name>
    <dbReference type="NCBI Taxonomy" id="1295609"/>
    <lineage>
        <taxon>Bacteria</taxon>
        <taxon>Pseudomonadati</taxon>
        <taxon>Thermodesulfobacteriota</taxon>
        <taxon>Thermodesulfobacteria</taxon>
        <taxon>Thermodesulfobacteriales</taxon>
        <taxon>Thermodesulfobacteriaceae</taxon>
        <taxon>Thermodesulfobacterium</taxon>
    </lineage>
</organism>
<evidence type="ECO:0000256" key="1">
    <source>
        <dbReference type="ARBA" id="ARBA00022630"/>
    </source>
</evidence>
<dbReference type="AlphaFoldDB" id="A0A7C4NS44"/>
<sequence>MKVLGILGSPHKDGGSAQLLLAALKAAEKEGAKTEIVSVYDGEIKPCIGCINNEEPVCKFPCIFDDFGKSILEKINQAEGLIFSTPVYWFAPSGLLKNLIDRMTCLENMVSYGEPSYMEGKVVGAIAVGADAGTISTCGYLITTLTSMGAIIPPWGIAYSHNGKKAIWDDKALMDAINIGLLITKMIKVLKGEKALLTYKDDKILLENIRKEVLKEISNLKETSYKEYYERRSFSRSSF</sequence>
<evidence type="ECO:0000256" key="2">
    <source>
        <dbReference type="ARBA" id="ARBA00022643"/>
    </source>
</evidence>